<dbReference type="NCBIfam" id="TIGR01875">
    <property type="entry name" value="cas_MJ0381"/>
    <property type="match status" value="1"/>
</dbReference>
<dbReference type="GO" id="GO:0051607">
    <property type="term" value="P:defense response to virus"/>
    <property type="evidence" value="ECO:0007669"/>
    <property type="project" value="UniProtKB-KW"/>
</dbReference>
<reference evidence="3 4" key="1">
    <citation type="submission" date="2021-06" db="EMBL/GenBank/DDBJ databases">
        <title>Complete genome sequence of the secondary alcohol utilizing methanogen Methanospirillum hungatei strain GP1.</title>
        <authorList>
            <person name="Day L.A."/>
            <person name="Costa K.C."/>
        </authorList>
    </citation>
    <scope>NUCLEOTIDE SEQUENCE [LARGE SCALE GENOMIC DNA]</scope>
    <source>
        <strain evidence="3 4">GP1</strain>
    </source>
</reference>
<dbReference type="Pfam" id="PF01905">
    <property type="entry name" value="DevR"/>
    <property type="match status" value="1"/>
</dbReference>
<dbReference type="InterPro" id="IPR013414">
    <property type="entry name" value="Cas7/Cst2/DevR_sub_I-B/Tneap"/>
</dbReference>
<evidence type="ECO:0000256" key="1">
    <source>
        <dbReference type="ARBA" id="ARBA00023118"/>
    </source>
</evidence>
<evidence type="ECO:0000313" key="4">
    <source>
        <dbReference type="Proteomes" id="UP000694228"/>
    </source>
</evidence>
<evidence type="ECO:0000313" key="3">
    <source>
        <dbReference type="EMBL" id="QXO95658.1"/>
    </source>
</evidence>
<gene>
    <name evidence="3" type="primary">cas7i</name>
    <name evidence="3" type="ORF">KSK55_04480</name>
</gene>
<name>A0A8F5VQX5_METHU</name>
<dbReference type="OrthoDB" id="132787at2157"/>
<protein>
    <submittedName>
        <fullName evidence="3">Type I-B CRISPR-associated protein Cas7/Cst2/DevR</fullName>
    </submittedName>
</protein>
<accession>A0A8F5VQX5</accession>
<proteinExistence type="predicted"/>
<dbReference type="InterPro" id="IPR010154">
    <property type="entry name" value="CRISPR-assoc_Cas7/Cst2/DevR"/>
</dbReference>
<evidence type="ECO:0000256" key="2">
    <source>
        <dbReference type="ARBA" id="ARBA00025626"/>
    </source>
</evidence>
<sequence>MKTIVGTYLINAPFSALNNKGIDTRSGNENEVATKTIQSPEGRRPYVSAQALRFWWRNVLEQKYSWECSPVNKIGDNQAITFADPLVYPDDDLFGYMSARKVEIEGKKKTQNVTVTRVSPLKCSPLIGLPISPNSDFGVMNRKFEGNPVLFNHQFYSNILKGIFALDIDSAGTFTAIDKPGSKNLSDDLIREYDSQNLRIGSENKFRLNDDIRIKRILDTISALKYLSGGAMQTLHHTDVTPKAIILSAVNSGNNIFMDVFPHNNYEDGLINLDALTEVLTDYKDDLLTGVYIGWFSGFGTEKDKELQHYKPPAGIQLTLSSPAQAIDLFTKELLENSEKLLSS</sequence>
<keyword evidence="1" id="KW-0051">Antiviral defense</keyword>
<comment type="function">
    <text evidence="2">CRISPR (clustered regularly interspaced short palindromic repeat) is an adaptive immune system that provides protection against mobile genetic elements (viruses, transposable elements and conjugative plasmids). CRISPR clusters contain spacers, sequences complementary to antecedent mobile elements, and target invading nucleic acids. CRISPR clusters are transcribed and processed into CRISPR RNA (crRNA).</text>
</comment>
<dbReference type="Proteomes" id="UP000694228">
    <property type="component" value="Chromosome"/>
</dbReference>
<organism evidence="3 4">
    <name type="scientific">Methanospirillum hungatei</name>
    <dbReference type="NCBI Taxonomy" id="2203"/>
    <lineage>
        <taxon>Archaea</taxon>
        <taxon>Methanobacteriati</taxon>
        <taxon>Methanobacteriota</taxon>
        <taxon>Stenosarchaea group</taxon>
        <taxon>Methanomicrobia</taxon>
        <taxon>Methanomicrobiales</taxon>
        <taxon>Methanospirillaceae</taxon>
        <taxon>Methanospirillum</taxon>
    </lineage>
</organism>
<dbReference type="NCBIfam" id="TIGR02585">
    <property type="entry name" value="cas_Cst2_DevR"/>
    <property type="match status" value="1"/>
</dbReference>
<dbReference type="AlphaFoldDB" id="A0A8F5VQX5"/>
<dbReference type="EMBL" id="CP077107">
    <property type="protein sequence ID" value="QXO95658.1"/>
    <property type="molecule type" value="Genomic_DNA"/>
</dbReference>